<keyword evidence="1 7" id="KW-0732">Signal</keyword>
<dbReference type="SUPFAM" id="SSF48726">
    <property type="entry name" value="Immunoglobulin"/>
    <property type="match status" value="5"/>
</dbReference>
<proteinExistence type="predicted"/>
<dbReference type="Proteomes" id="UP001497482">
    <property type="component" value="Chromosome 7"/>
</dbReference>
<reference evidence="9 10" key="1">
    <citation type="submission" date="2024-04" db="EMBL/GenBank/DDBJ databases">
        <authorList>
            <person name="Waldvogel A.-M."/>
            <person name="Schoenle A."/>
        </authorList>
    </citation>
    <scope>NUCLEOTIDE SEQUENCE [LARGE SCALE GENOMIC DNA]</scope>
</reference>
<dbReference type="AlphaFoldDB" id="A0AAV2MAQ1"/>
<evidence type="ECO:0000313" key="10">
    <source>
        <dbReference type="Proteomes" id="UP001497482"/>
    </source>
</evidence>
<evidence type="ECO:0000313" key="9">
    <source>
        <dbReference type="EMBL" id="CAL1610402.1"/>
    </source>
</evidence>
<dbReference type="PROSITE" id="PS50835">
    <property type="entry name" value="IG_LIKE"/>
    <property type="match status" value="4"/>
</dbReference>
<feature type="domain" description="Ig-like" evidence="8">
    <location>
        <begin position="94"/>
        <end position="185"/>
    </location>
</feature>
<dbReference type="InterPro" id="IPR052598">
    <property type="entry name" value="IgSF_CEA-related"/>
</dbReference>
<dbReference type="PANTHER" id="PTHR44337">
    <property type="entry name" value="CARCINOEMBRYONIC ANTIGEN-RELATED CELL ADHESION MOLECULE 8"/>
    <property type="match status" value="1"/>
</dbReference>
<feature type="signal peptide" evidence="7">
    <location>
        <begin position="1"/>
        <end position="20"/>
    </location>
</feature>
<evidence type="ECO:0000256" key="2">
    <source>
        <dbReference type="ARBA" id="ARBA00023157"/>
    </source>
</evidence>
<evidence type="ECO:0000256" key="6">
    <source>
        <dbReference type="SAM" id="Phobius"/>
    </source>
</evidence>
<feature type="chain" id="PRO_5043875558" description="Ig-like domain-containing protein" evidence="7">
    <location>
        <begin position="21"/>
        <end position="574"/>
    </location>
</feature>
<sequence>MGLLTIYCGIAAALSGLVSGSGVLPYDSVDKAVGATVMFSTSSEYEDRITLFIYTGSLELRNLSLSDTGEYRVSILKVGSSPMVGTTQLSVYEPVSNVRVTVSSSDLVEFNSSVTLSCSADGSPTTFRWLNGSSVVTSSDRVELSDRDAVLTIKEVLKYDQGPFKCSASNPVSSDTFTAPKLSISYGPDAATVEIFPLLDHYEEGSDVSLSCSADSRPVAQFKWYFNGEMLSSSEAQLPLMNIQMSQSGNYSCQAFNSKTLRYSTSEPALVSVLRRIANMNVKLSTEPIEGSSVNFTCDASGSIFSRKWLINEQEVKPSQNIEFYEEKRVLYFKPLNRKDSGRYTCEISNPISIEKANYTLEVLYGPDDVKISGPNKIHVDKTLDLSCSSVSVPSANYTWMKNGTLLTSGSKYTKINSVTSDSGEYICRATNEITNRTLEASLRVEVTEPVDPCPLPCILGIVFGLIGLASLVALAYFGVNSYKKLEKDSTPPREIGEDGGHDNSACTQKPPEVTYVDVLFTKKDGGVVHMSSQNETEYSEVKKKPTQPGPSLPTYEAHVKRTKRPPPPPPTGS</sequence>
<feature type="compositionally biased region" description="Basic and acidic residues" evidence="5">
    <location>
        <begin position="488"/>
        <end position="502"/>
    </location>
</feature>
<keyword evidence="6" id="KW-1133">Transmembrane helix</keyword>
<evidence type="ECO:0000256" key="1">
    <source>
        <dbReference type="ARBA" id="ARBA00022729"/>
    </source>
</evidence>
<dbReference type="SMART" id="SM00409">
    <property type="entry name" value="IG"/>
    <property type="match status" value="5"/>
</dbReference>
<name>A0AAV2MAQ1_KNICA</name>
<evidence type="ECO:0000256" key="5">
    <source>
        <dbReference type="SAM" id="MobiDB-lite"/>
    </source>
</evidence>
<dbReference type="InterPro" id="IPR003598">
    <property type="entry name" value="Ig_sub2"/>
</dbReference>
<keyword evidence="3" id="KW-0325">Glycoprotein</keyword>
<dbReference type="Gene3D" id="2.60.40.10">
    <property type="entry name" value="Immunoglobulins"/>
    <property type="match status" value="5"/>
</dbReference>
<keyword evidence="10" id="KW-1185">Reference proteome</keyword>
<feature type="domain" description="Ig-like" evidence="8">
    <location>
        <begin position="290"/>
        <end position="362"/>
    </location>
</feature>
<dbReference type="InterPro" id="IPR013783">
    <property type="entry name" value="Ig-like_fold"/>
</dbReference>
<evidence type="ECO:0000256" key="3">
    <source>
        <dbReference type="ARBA" id="ARBA00023180"/>
    </source>
</evidence>
<keyword evidence="4" id="KW-0393">Immunoglobulin domain</keyword>
<feature type="domain" description="Ig-like" evidence="8">
    <location>
        <begin position="367"/>
        <end position="444"/>
    </location>
</feature>
<dbReference type="Pfam" id="PF07679">
    <property type="entry name" value="I-set"/>
    <property type="match status" value="2"/>
</dbReference>
<protein>
    <recommendedName>
        <fullName evidence="8">Ig-like domain-containing protein</fullName>
    </recommendedName>
</protein>
<feature type="region of interest" description="Disordered" evidence="5">
    <location>
        <begin position="531"/>
        <end position="574"/>
    </location>
</feature>
<evidence type="ECO:0000256" key="7">
    <source>
        <dbReference type="SAM" id="SignalP"/>
    </source>
</evidence>
<dbReference type="InterPro" id="IPR036179">
    <property type="entry name" value="Ig-like_dom_sf"/>
</dbReference>
<feature type="region of interest" description="Disordered" evidence="5">
    <location>
        <begin position="488"/>
        <end position="510"/>
    </location>
</feature>
<keyword evidence="2" id="KW-1015">Disulfide bond</keyword>
<gene>
    <name evidence="9" type="ORF">KC01_LOCUS37026</name>
</gene>
<keyword evidence="6" id="KW-0812">Transmembrane</keyword>
<dbReference type="InterPro" id="IPR007110">
    <property type="entry name" value="Ig-like_dom"/>
</dbReference>
<evidence type="ECO:0000256" key="4">
    <source>
        <dbReference type="ARBA" id="ARBA00023319"/>
    </source>
</evidence>
<accession>A0AAV2MAQ1</accession>
<dbReference type="SMART" id="SM00408">
    <property type="entry name" value="IGc2"/>
    <property type="match status" value="4"/>
</dbReference>
<dbReference type="Pfam" id="PF13895">
    <property type="entry name" value="Ig_2"/>
    <property type="match status" value="2"/>
</dbReference>
<dbReference type="EMBL" id="OZ035829">
    <property type="protein sequence ID" value="CAL1610402.1"/>
    <property type="molecule type" value="Genomic_DNA"/>
</dbReference>
<keyword evidence="6" id="KW-0472">Membrane</keyword>
<evidence type="ECO:0000259" key="8">
    <source>
        <dbReference type="PROSITE" id="PS50835"/>
    </source>
</evidence>
<dbReference type="InterPro" id="IPR013098">
    <property type="entry name" value="Ig_I-set"/>
</dbReference>
<organism evidence="9 10">
    <name type="scientific">Knipowitschia caucasica</name>
    <name type="common">Caucasian dwarf goby</name>
    <name type="synonym">Pomatoschistus caucasicus</name>
    <dbReference type="NCBI Taxonomy" id="637954"/>
    <lineage>
        <taxon>Eukaryota</taxon>
        <taxon>Metazoa</taxon>
        <taxon>Chordata</taxon>
        <taxon>Craniata</taxon>
        <taxon>Vertebrata</taxon>
        <taxon>Euteleostomi</taxon>
        <taxon>Actinopterygii</taxon>
        <taxon>Neopterygii</taxon>
        <taxon>Teleostei</taxon>
        <taxon>Neoteleostei</taxon>
        <taxon>Acanthomorphata</taxon>
        <taxon>Gobiaria</taxon>
        <taxon>Gobiiformes</taxon>
        <taxon>Gobioidei</taxon>
        <taxon>Gobiidae</taxon>
        <taxon>Gobiinae</taxon>
        <taxon>Knipowitschia</taxon>
    </lineage>
</organism>
<feature type="domain" description="Ig-like" evidence="8">
    <location>
        <begin position="188"/>
        <end position="272"/>
    </location>
</feature>
<feature type="transmembrane region" description="Helical" evidence="6">
    <location>
        <begin position="459"/>
        <end position="480"/>
    </location>
</feature>
<dbReference type="InterPro" id="IPR003599">
    <property type="entry name" value="Ig_sub"/>
</dbReference>
<dbReference type="PANTHER" id="PTHR44337:SF20">
    <property type="entry name" value="CARCINOEMBRYONIC ANTIGEN-RELATED CELL ADHESION MOLECULE 5-RELATED"/>
    <property type="match status" value="1"/>
</dbReference>